<feature type="domain" description="Consortin C-terminal" evidence="3">
    <location>
        <begin position="714"/>
        <end position="830"/>
    </location>
</feature>
<feature type="region of interest" description="Disordered" evidence="1">
    <location>
        <begin position="294"/>
        <end position="323"/>
    </location>
</feature>
<reference evidence="5" key="2">
    <citation type="submission" date="2025-08" db="UniProtKB">
        <authorList>
            <consortium name="Ensembl"/>
        </authorList>
    </citation>
    <scope>IDENTIFICATION</scope>
</reference>
<evidence type="ECO:0000313" key="6">
    <source>
        <dbReference type="Proteomes" id="UP000472265"/>
    </source>
</evidence>
<protein>
    <submittedName>
        <fullName evidence="5">Consortin-like</fullName>
    </submittedName>
</protein>
<evidence type="ECO:0000259" key="4">
    <source>
        <dbReference type="Pfam" id="PF22883"/>
    </source>
</evidence>
<feature type="compositionally biased region" description="Acidic residues" evidence="1">
    <location>
        <begin position="591"/>
        <end position="612"/>
    </location>
</feature>
<feature type="compositionally biased region" description="Acidic residues" evidence="1">
    <location>
        <begin position="89"/>
        <end position="109"/>
    </location>
</feature>
<name>A0A671V030_SPAAU</name>
<dbReference type="GO" id="GO:0005802">
    <property type="term" value="C:trans-Golgi network"/>
    <property type="evidence" value="ECO:0007669"/>
    <property type="project" value="InterPro"/>
</dbReference>
<dbReference type="FunCoup" id="A0A671V030">
    <property type="interactions" value="183"/>
</dbReference>
<evidence type="ECO:0000256" key="1">
    <source>
        <dbReference type="SAM" id="MobiDB-lite"/>
    </source>
</evidence>
<feature type="domain" description="Consortin N-terminal" evidence="4">
    <location>
        <begin position="361"/>
        <end position="412"/>
    </location>
</feature>
<dbReference type="PANTHER" id="PTHR28581">
    <property type="entry name" value="CONSORTIN"/>
    <property type="match status" value="1"/>
</dbReference>
<reference evidence="5" key="1">
    <citation type="submission" date="2021-04" db="EMBL/GenBank/DDBJ databases">
        <authorList>
            <consortium name="Wellcome Sanger Institute Data Sharing"/>
        </authorList>
    </citation>
    <scope>NUCLEOTIDE SEQUENCE [LARGE SCALE GENOMIC DNA]</scope>
</reference>
<keyword evidence="2" id="KW-0472">Membrane</keyword>
<feature type="compositionally biased region" description="Basic and acidic residues" evidence="1">
    <location>
        <begin position="506"/>
        <end position="529"/>
    </location>
</feature>
<feature type="compositionally biased region" description="Gly residues" evidence="1">
    <location>
        <begin position="536"/>
        <end position="547"/>
    </location>
</feature>
<dbReference type="GO" id="GO:0030133">
    <property type="term" value="C:transport vesicle"/>
    <property type="evidence" value="ECO:0007669"/>
    <property type="project" value="TreeGrafter"/>
</dbReference>
<dbReference type="AlphaFoldDB" id="A0A671V030"/>
<feature type="region of interest" description="Disordered" evidence="1">
    <location>
        <begin position="474"/>
        <end position="623"/>
    </location>
</feature>
<dbReference type="GO" id="GO:0042998">
    <property type="term" value="P:positive regulation of Golgi to plasma membrane protein transport"/>
    <property type="evidence" value="ECO:0007669"/>
    <property type="project" value="InterPro"/>
</dbReference>
<feature type="compositionally biased region" description="Low complexity" evidence="1">
    <location>
        <begin position="294"/>
        <end position="320"/>
    </location>
</feature>
<dbReference type="InParanoid" id="A0A671V030"/>
<dbReference type="PANTHER" id="PTHR28581:SF1">
    <property type="entry name" value="CONSORTIN"/>
    <property type="match status" value="1"/>
</dbReference>
<dbReference type="GO" id="GO:0071253">
    <property type="term" value="F:connexin binding"/>
    <property type="evidence" value="ECO:0007669"/>
    <property type="project" value="InterPro"/>
</dbReference>
<proteinExistence type="predicted"/>
<dbReference type="InterPro" id="IPR042318">
    <property type="entry name" value="Consortin"/>
</dbReference>
<keyword evidence="2" id="KW-0812">Transmembrane</keyword>
<dbReference type="Ensembl" id="ENSSAUT00010019228.1">
    <property type="protein sequence ID" value="ENSSAUP00010018200.1"/>
    <property type="gene ID" value="ENSSAUG00010008228.1"/>
</dbReference>
<feature type="region of interest" description="Disordered" evidence="1">
    <location>
        <begin position="189"/>
        <end position="228"/>
    </location>
</feature>
<dbReference type="GO" id="GO:0005886">
    <property type="term" value="C:plasma membrane"/>
    <property type="evidence" value="ECO:0007669"/>
    <property type="project" value="TreeGrafter"/>
</dbReference>
<keyword evidence="2" id="KW-1133">Transmembrane helix</keyword>
<dbReference type="GeneTree" id="ENSGT00390000005861"/>
<feature type="compositionally biased region" description="Polar residues" evidence="1">
    <location>
        <begin position="208"/>
        <end position="227"/>
    </location>
</feature>
<feature type="region of interest" description="Disordered" evidence="1">
    <location>
        <begin position="45"/>
        <end position="154"/>
    </location>
</feature>
<dbReference type="Pfam" id="PF15281">
    <property type="entry name" value="Consortin_C"/>
    <property type="match status" value="1"/>
</dbReference>
<accession>A0A671V030</accession>
<dbReference type="OrthoDB" id="9894200at2759"/>
<evidence type="ECO:0000256" key="2">
    <source>
        <dbReference type="SAM" id="Phobius"/>
    </source>
</evidence>
<dbReference type="Proteomes" id="UP000472265">
    <property type="component" value="Chromosome 4"/>
</dbReference>
<dbReference type="InterPro" id="IPR028129">
    <property type="entry name" value="Consortin_C"/>
</dbReference>
<feature type="compositionally biased region" description="Polar residues" evidence="1">
    <location>
        <begin position="45"/>
        <end position="54"/>
    </location>
</feature>
<evidence type="ECO:0000313" key="5">
    <source>
        <dbReference type="Ensembl" id="ENSSAUP00010018200.1"/>
    </source>
</evidence>
<feature type="compositionally biased region" description="Polar residues" evidence="1">
    <location>
        <begin position="117"/>
        <end position="136"/>
    </location>
</feature>
<evidence type="ECO:0000259" key="3">
    <source>
        <dbReference type="Pfam" id="PF15281"/>
    </source>
</evidence>
<dbReference type="Pfam" id="PF22883">
    <property type="entry name" value="Consortin_N"/>
    <property type="match status" value="1"/>
</dbReference>
<reference evidence="5" key="3">
    <citation type="submission" date="2025-09" db="UniProtKB">
        <authorList>
            <consortium name="Ensembl"/>
        </authorList>
    </citation>
    <scope>IDENTIFICATION</scope>
</reference>
<sequence length="834" mass="90118">MDHGGQFESEGRVMSQVQVGGVDLCDNLPSPEALTAQTRNLNETNALAQSQNLSGGRGLIQKASLSNNGKDTGEEEEQEKEGRRGGGREEDEEEDIDEVMKEEEEEEVSEGSSSQIRCQSPDTPMTDSSYSETGSLLETPYPFSPGTSPEPTSPVIPVASPETAYPVSQGALSQSDVKAESGTATAESVASNTGSILQGPTFTKGPIDSTTLTMTSETRPTSPSEPTYVTEATDRIAKNSNFITEHFTSSTEPVFKGIPTSNAGPVASIAETFTVTACTTRLNTSTDSTAMSATTGSLTLTTGPATTGTDSTSTTGPVTSNWEQITSTPVPSCLSVSTCATGPIPSPALQESLEQLAQRGDDTHLPQYLHQIAEAFVLHEDYQRALWCIQLERLYHQRVLDNLNALQKQWESQCRRTSPDLATQHLDTLKHICQTHSRPIAKDDVSASLDVLRPTLEEGGALFPCTTAHQVDDGMEQRAEDSSHSQSGRLVVPPISLTDGLISPEISEKDREDPDRELEGRDGFHRSQLTDRQGSNKGGGETEGGVGNTIPVTGNVLHPSSSGEMDQSKPAEQQGGDLGLAQEKEARKEEEGDVEEAAEALEMEEEGEDEEEEKQKKRGSPLCQEALPVETLVSGAEVEAQQLHQETLTEEKESTETCLHQEAYLPQEAHMKQQEQGEEEEEDEYEYEYEVEQADIIREAASLDDMAKLITVEELSPASGLVSILKRRSVGVDNVSVSATSEPRSEKAPAKRRVRFRVPDDGYEQDVGGGDSCLLLFLLCLVTVVISVGGTALYCALGDAHSSVCQDFSRNADFYIGQIQRGISHIQHWFGPGS</sequence>
<dbReference type="OMA" id="QCKLMPK"/>
<feature type="transmembrane region" description="Helical" evidence="2">
    <location>
        <begin position="774"/>
        <end position="797"/>
    </location>
</feature>
<dbReference type="InterPro" id="IPR054132">
    <property type="entry name" value="Consortin_N"/>
</dbReference>
<gene>
    <name evidence="5" type="primary">cnsta</name>
</gene>
<organism evidence="5 6">
    <name type="scientific">Sparus aurata</name>
    <name type="common">Gilthead sea bream</name>
    <dbReference type="NCBI Taxonomy" id="8175"/>
    <lineage>
        <taxon>Eukaryota</taxon>
        <taxon>Metazoa</taxon>
        <taxon>Chordata</taxon>
        <taxon>Craniata</taxon>
        <taxon>Vertebrata</taxon>
        <taxon>Euteleostomi</taxon>
        <taxon>Actinopterygii</taxon>
        <taxon>Neopterygii</taxon>
        <taxon>Teleostei</taxon>
        <taxon>Neoteleostei</taxon>
        <taxon>Acanthomorphata</taxon>
        <taxon>Eupercaria</taxon>
        <taxon>Spariformes</taxon>
        <taxon>Sparidae</taxon>
        <taxon>Sparus</taxon>
    </lineage>
</organism>
<keyword evidence="6" id="KW-1185">Reference proteome</keyword>
<feature type="compositionally biased region" description="Basic and acidic residues" evidence="1">
    <location>
        <begin position="474"/>
        <end position="483"/>
    </location>
</feature>
<feature type="compositionally biased region" description="Polar residues" evidence="1">
    <location>
        <begin position="189"/>
        <end position="201"/>
    </location>
</feature>